<dbReference type="SUPFAM" id="SSF56024">
    <property type="entry name" value="Phospholipase D/nuclease"/>
    <property type="match status" value="2"/>
</dbReference>
<dbReference type="Pfam" id="PF02503">
    <property type="entry name" value="PP_kinase"/>
    <property type="match status" value="1"/>
</dbReference>
<comment type="caution">
    <text evidence="14">The sequence shown here is derived from an EMBL/GenBank/DDBJ whole genome shotgun (WGS) entry which is preliminary data.</text>
</comment>
<evidence type="ECO:0000259" key="12">
    <source>
        <dbReference type="Pfam" id="PF13090"/>
    </source>
</evidence>
<gene>
    <name evidence="14" type="primary">ppk1</name>
    <name evidence="8" type="synonym">ppk</name>
    <name evidence="14" type="ORF">TsocGM_12545</name>
</gene>
<keyword evidence="2 8" id="KW-0808">Transferase</keyword>
<dbReference type="GO" id="GO:0008976">
    <property type="term" value="F:polyphosphate kinase activity"/>
    <property type="evidence" value="ECO:0007669"/>
    <property type="project" value="UniProtKB-UniRule"/>
</dbReference>
<keyword evidence="5 8" id="KW-0418">Kinase</keyword>
<feature type="domain" description="Polyphosphate kinase C-terminal" evidence="12">
    <location>
        <begin position="536"/>
        <end position="709"/>
    </location>
</feature>
<feature type="active site" description="Phosphohistidine intermediate" evidence="8">
    <location>
        <position position="468"/>
    </location>
</feature>
<dbReference type="GO" id="GO:0005524">
    <property type="term" value="F:ATP binding"/>
    <property type="evidence" value="ECO:0007669"/>
    <property type="project" value="UniProtKB-KW"/>
</dbReference>
<evidence type="ECO:0000256" key="6">
    <source>
        <dbReference type="ARBA" id="ARBA00022840"/>
    </source>
</evidence>
<reference evidence="14 15" key="2">
    <citation type="submission" date="2019-01" db="EMBL/GenBank/DDBJ databases">
        <title>Tautonia sociabilis, a novel thermotolerant planctomycete of Isosphaeraceae family, isolated from a 4000 m deep subterranean habitat.</title>
        <authorList>
            <person name="Kovaleva O.L."/>
            <person name="Elcheninov A.G."/>
            <person name="Van Heerden E."/>
            <person name="Toshchakov S.V."/>
            <person name="Novikov A."/>
            <person name="Bonch-Osmolovskaya E.A."/>
            <person name="Kublanov I.V."/>
        </authorList>
    </citation>
    <scope>NUCLEOTIDE SEQUENCE [LARGE SCALE GENOMIC DNA]</scope>
    <source>
        <strain evidence="14 15">GM2012</strain>
    </source>
</reference>
<organism evidence="14 15">
    <name type="scientific">Tautonia sociabilis</name>
    <dbReference type="NCBI Taxonomy" id="2080755"/>
    <lineage>
        <taxon>Bacteria</taxon>
        <taxon>Pseudomonadati</taxon>
        <taxon>Planctomycetota</taxon>
        <taxon>Planctomycetia</taxon>
        <taxon>Isosphaerales</taxon>
        <taxon>Isosphaeraceae</taxon>
        <taxon>Tautonia</taxon>
    </lineage>
</organism>
<proteinExistence type="inferred from homology"/>
<accession>A0A432MJ08</accession>
<keyword evidence="4 8" id="KW-0547">Nucleotide-binding</keyword>
<dbReference type="InterPro" id="IPR025200">
    <property type="entry name" value="PPK_C_dom2"/>
</dbReference>
<name>A0A432MJ08_9BACT</name>
<comment type="similarity">
    <text evidence="8 9">Belongs to the polyphosphate kinase 1 (PPK1) family.</text>
</comment>
<keyword evidence="3 8" id="KW-0479">Metal-binding</keyword>
<dbReference type="EMBL" id="RYZH01000022">
    <property type="protein sequence ID" value="RUL87354.1"/>
    <property type="molecule type" value="Genomic_DNA"/>
</dbReference>
<dbReference type="InterPro" id="IPR041108">
    <property type="entry name" value="PP_kinase_C_1"/>
</dbReference>
<comment type="catalytic activity">
    <reaction evidence="8 9">
        <text>[phosphate](n) + ATP = [phosphate](n+1) + ADP</text>
        <dbReference type="Rhea" id="RHEA:19573"/>
        <dbReference type="Rhea" id="RHEA-COMP:9859"/>
        <dbReference type="Rhea" id="RHEA-COMP:14280"/>
        <dbReference type="ChEBI" id="CHEBI:16838"/>
        <dbReference type="ChEBI" id="CHEBI:30616"/>
        <dbReference type="ChEBI" id="CHEBI:456216"/>
        <dbReference type="EC" id="2.7.4.1"/>
    </reaction>
</comment>
<dbReference type="InterPro" id="IPR003414">
    <property type="entry name" value="PP_kinase"/>
</dbReference>
<reference evidence="14 15" key="1">
    <citation type="submission" date="2018-12" db="EMBL/GenBank/DDBJ databases">
        <authorList>
            <person name="Toschakov S.V."/>
        </authorList>
    </citation>
    <scope>NUCLEOTIDE SEQUENCE [LARGE SCALE GENOMIC DNA]</scope>
    <source>
        <strain evidence="14 15">GM2012</strain>
    </source>
</reference>
<evidence type="ECO:0000256" key="8">
    <source>
        <dbReference type="HAMAP-Rule" id="MF_00347"/>
    </source>
</evidence>
<evidence type="ECO:0000256" key="5">
    <source>
        <dbReference type="ARBA" id="ARBA00022777"/>
    </source>
</evidence>
<dbReference type="InterPro" id="IPR025198">
    <property type="entry name" value="PPK_N_dom"/>
</dbReference>
<evidence type="ECO:0000259" key="10">
    <source>
        <dbReference type="Pfam" id="PF02503"/>
    </source>
</evidence>
<protein>
    <recommendedName>
        <fullName evidence="8 9">Polyphosphate kinase</fullName>
        <ecNumber evidence="8 9">2.7.4.1</ecNumber>
    </recommendedName>
    <alternativeName>
        <fullName evidence="8">ATP-polyphosphate phosphotransferase</fullName>
    </alternativeName>
    <alternativeName>
        <fullName evidence="8">Polyphosphoric acid kinase</fullName>
    </alternativeName>
</protein>
<comment type="function">
    <text evidence="8 9">Catalyzes the reversible transfer of the terminal phosphate of ATP to form a long-chain polyphosphate (polyP).</text>
</comment>
<dbReference type="InterPro" id="IPR036832">
    <property type="entry name" value="PPK_N_dom_sf"/>
</dbReference>
<evidence type="ECO:0000256" key="3">
    <source>
        <dbReference type="ARBA" id="ARBA00022723"/>
    </source>
</evidence>
<dbReference type="FunFam" id="3.30.870.10:FF:000001">
    <property type="entry name" value="Polyphosphate kinase"/>
    <property type="match status" value="1"/>
</dbReference>
<feature type="binding site" evidence="8">
    <location>
        <position position="69"/>
    </location>
    <ligand>
        <name>ATP</name>
        <dbReference type="ChEBI" id="CHEBI:30616"/>
    </ligand>
</feature>
<keyword evidence="7 8" id="KW-0460">Magnesium</keyword>
<dbReference type="EC" id="2.7.4.1" evidence="8 9"/>
<feature type="binding site" evidence="8">
    <location>
        <position position="438"/>
    </location>
    <ligand>
        <name>Mg(2+)</name>
        <dbReference type="ChEBI" id="CHEBI:18420"/>
    </ligand>
</feature>
<evidence type="ECO:0000313" key="15">
    <source>
        <dbReference type="Proteomes" id="UP000280296"/>
    </source>
</evidence>
<dbReference type="OrthoDB" id="9761456at2"/>
<evidence type="ECO:0000256" key="1">
    <source>
        <dbReference type="ARBA" id="ARBA00022553"/>
    </source>
</evidence>
<dbReference type="NCBIfam" id="NF003917">
    <property type="entry name" value="PRK05443.1-1"/>
    <property type="match status" value="1"/>
</dbReference>
<dbReference type="Pfam" id="PF13089">
    <property type="entry name" value="PP_kinase_N"/>
    <property type="match status" value="1"/>
</dbReference>
<sequence length="739" mass="82779">MSEPIQTEAIPIPYASPEGVPEGSALDPSLFLNRELSWLDFNERVLEEARDPTVPLLERLRFLAITASNLDEFFEVRVAGLQAQIFEQLEPQDPPPDGMSPMAQLVEIAKRVRDFVSRQYETWLQDLRPKLAEVGIEVVDPEEVTAEETAFLDSYFESEVYPVLTPLAIDPAHPFPHLHNKSLNLILRLEGQDRDRGGAQTPRLLYAVLQVPGVLSRLVRLPVEEPGRHRFVLLEDVIGPRLDSLFGGFRVVGYAPFRVTRNSDLSIQESEVKSSLLSIIQENLRKRMWGDAVRMEISDRADDAFASLLQTAPALDLDDRDVYRVSGPVALSALAALCKIEGYRELKEPPWEPRLPTPISARPTIFDAIREQDILVHHPFESFDAVVQLIEQAAVDPQVLAIKQTLYRTAEDNPIIDALARAAGNGKQVTVLVEIQARLDEENNISKARMLQKAGVHVVYGMVGLKTHCKAALVVRREPDGIRRYIHLGTGNYNPTTARLYTDLGLFTCSPEFGDDASALFNLLTGYSHGHDWRKLHVAPFHLVDKVLEMIDRERQHAEAGRPARIIAKMNALVDPRAIAALYAASRSGVKVDLIVRGICCLRPGVPGVSENIRVISIIDKFLEHSRIVYFQNGDAPELYLSSADWMPRNFNRRVELLFPVEEPRLHDRIVREILGVYLADNVKARELQPDGTYRRLSPPPDGPAIRAQTALQEQATRRELPAAVASAVDGLGLPVRFR</sequence>
<dbReference type="AlphaFoldDB" id="A0A432MJ08"/>
<comment type="PTM">
    <text evidence="8 9">An intermediate of this reaction is the autophosphorylated ppk in which a phosphate is covalently linked to a histidine residue through a N-P bond.</text>
</comment>
<feature type="domain" description="Polyphosphate kinase C-terminal" evidence="13">
    <location>
        <begin position="365"/>
        <end position="528"/>
    </location>
</feature>
<dbReference type="GO" id="GO:0046872">
    <property type="term" value="F:metal ion binding"/>
    <property type="evidence" value="ECO:0007669"/>
    <property type="project" value="UniProtKB-KW"/>
</dbReference>
<dbReference type="RefSeq" id="WP_126725718.1">
    <property type="nucleotide sequence ID" value="NZ_RYZH01000022.1"/>
</dbReference>
<comment type="cofactor">
    <cofactor evidence="8">
        <name>Mg(2+)</name>
        <dbReference type="ChEBI" id="CHEBI:18420"/>
    </cofactor>
</comment>
<evidence type="ECO:0000256" key="9">
    <source>
        <dbReference type="RuleBase" id="RU003800"/>
    </source>
</evidence>
<dbReference type="PANTHER" id="PTHR30218:SF0">
    <property type="entry name" value="POLYPHOSPHATE KINASE"/>
    <property type="match status" value="1"/>
</dbReference>
<dbReference type="PIRSF" id="PIRSF015589">
    <property type="entry name" value="PP_kinase"/>
    <property type="match status" value="1"/>
</dbReference>
<dbReference type="NCBIfam" id="NF003918">
    <property type="entry name" value="PRK05443.1-2"/>
    <property type="match status" value="1"/>
</dbReference>
<evidence type="ECO:0000256" key="4">
    <source>
        <dbReference type="ARBA" id="ARBA00022741"/>
    </source>
</evidence>
<feature type="binding site" evidence="8">
    <location>
        <position position="408"/>
    </location>
    <ligand>
        <name>Mg(2+)</name>
        <dbReference type="ChEBI" id="CHEBI:18420"/>
    </ligand>
</feature>
<dbReference type="InterPro" id="IPR024953">
    <property type="entry name" value="PP_kinase_middle"/>
</dbReference>
<dbReference type="Gene3D" id="3.30.1840.10">
    <property type="entry name" value="Polyphosphate kinase middle domain"/>
    <property type="match status" value="1"/>
</dbReference>
<dbReference type="Gene3D" id="1.20.58.310">
    <property type="entry name" value="Polyphosphate kinase N-terminal domain"/>
    <property type="match status" value="1"/>
</dbReference>
<dbReference type="Pfam" id="PF17941">
    <property type="entry name" value="PP_kinase_C_1"/>
    <property type="match status" value="1"/>
</dbReference>
<keyword evidence="6 8" id="KW-0067">ATP-binding</keyword>
<evidence type="ECO:0000259" key="11">
    <source>
        <dbReference type="Pfam" id="PF13089"/>
    </source>
</evidence>
<feature type="binding site" evidence="8">
    <location>
        <position position="597"/>
    </location>
    <ligand>
        <name>ATP</name>
        <dbReference type="ChEBI" id="CHEBI:30616"/>
    </ligand>
</feature>
<keyword evidence="1 8" id="KW-0597">Phosphoprotein</keyword>
<feature type="domain" description="Polyphosphate kinase N-terminal" evidence="11">
    <location>
        <begin position="31"/>
        <end position="138"/>
    </location>
</feature>
<dbReference type="InterPro" id="IPR036830">
    <property type="entry name" value="PP_kinase_middle_dom_sf"/>
</dbReference>
<dbReference type="PANTHER" id="PTHR30218">
    <property type="entry name" value="POLYPHOSPHATE KINASE"/>
    <property type="match status" value="1"/>
</dbReference>
<dbReference type="SUPFAM" id="SSF140356">
    <property type="entry name" value="PPK N-terminal domain-like"/>
    <property type="match status" value="1"/>
</dbReference>
<keyword evidence="15" id="KW-1185">Reference proteome</keyword>
<dbReference type="Gene3D" id="3.30.870.10">
    <property type="entry name" value="Endonuclease Chain A"/>
    <property type="match status" value="2"/>
</dbReference>
<dbReference type="CDD" id="cd09165">
    <property type="entry name" value="PLDc_PaPPK1_C1_like"/>
    <property type="match status" value="1"/>
</dbReference>
<dbReference type="NCBIfam" id="TIGR03705">
    <property type="entry name" value="poly_P_kin"/>
    <property type="match status" value="1"/>
</dbReference>
<dbReference type="HAMAP" id="MF_00347">
    <property type="entry name" value="Polyphosphate_kinase"/>
    <property type="match status" value="1"/>
</dbReference>
<dbReference type="NCBIfam" id="NF003921">
    <property type="entry name" value="PRK05443.2-2"/>
    <property type="match status" value="1"/>
</dbReference>
<dbReference type="Proteomes" id="UP000280296">
    <property type="component" value="Unassembled WGS sequence"/>
</dbReference>
<evidence type="ECO:0000313" key="14">
    <source>
        <dbReference type="EMBL" id="RUL87354.1"/>
    </source>
</evidence>
<evidence type="ECO:0000256" key="2">
    <source>
        <dbReference type="ARBA" id="ARBA00022679"/>
    </source>
</evidence>
<feature type="binding site" evidence="8">
    <location>
        <position position="625"/>
    </location>
    <ligand>
        <name>ATP</name>
        <dbReference type="ChEBI" id="CHEBI:30616"/>
    </ligand>
</feature>
<evidence type="ECO:0000256" key="7">
    <source>
        <dbReference type="ARBA" id="ARBA00022842"/>
    </source>
</evidence>
<dbReference type="GO" id="GO:0009358">
    <property type="term" value="C:polyphosphate kinase complex"/>
    <property type="evidence" value="ECO:0007669"/>
    <property type="project" value="InterPro"/>
</dbReference>
<dbReference type="Pfam" id="PF13090">
    <property type="entry name" value="PP_kinase_C"/>
    <property type="match status" value="1"/>
</dbReference>
<evidence type="ECO:0000259" key="13">
    <source>
        <dbReference type="Pfam" id="PF17941"/>
    </source>
</evidence>
<dbReference type="SUPFAM" id="SSF143724">
    <property type="entry name" value="PHP14-like"/>
    <property type="match status" value="1"/>
</dbReference>
<dbReference type="CDD" id="cd09168">
    <property type="entry name" value="PLDc_PaPPK1_C2_like"/>
    <property type="match status" value="1"/>
</dbReference>
<feature type="domain" description="Polyphosphate kinase middle" evidence="10">
    <location>
        <begin position="148"/>
        <end position="336"/>
    </location>
</feature>
<dbReference type="GO" id="GO:0006799">
    <property type="term" value="P:polyphosphate biosynthetic process"/>
    <property type="evidence" value="ECO:0007669"/>
    <property type="project" value="UniProtKB-UniRule"/>
</dbReference>
<feature type="binding site" evidence="8">
    <location>
        <position position="501"/>
    </location>
    <ligand>
        <name>ATP</name>
        <dbReference type="ChEBI" id="CHEBI:30616"/>
    </ligand>
</feature>